<dbReference type="Proteomes" id="UP000314294">
    <property type="component" value="Unassembled WGS sequence"/>
</dbReference>
<evidence type="ECO:0000256" key="1">
    <source>
        <dbReference type="SAM" id="MobiDB-lite"/>
    </source>
</evidence>
<sequence length="64" mass="7032">MPVWVKTSPRPPSTGVQLPACPWQKQLPRTTMSPYQSVVDTWRESNALAHTIGLQTISSMPLAG</sequence>
<organism evidence="2 3">
    <name type="scientific">Liparis tanakae</name>
    <name type="common">Tanaka's snailfish</name>
    <dbReference type="NCBI Taxonomy" id="230148"/>
    <lineage>
        <taxon>Eukaryota</taxon>
        <taxon>Metazoa</taxon>
        <taxon>Chordata</taxon>
        <taxon>Craniata</taxon>
        <taxon>Vertebrata</taxon>
        <taxon>Euteleostomi</taxon>
        <taxon>Actinopterygii</taxon>
        <taxon>Neopterygii</taxon>
        <taxon>Teleostei</taxon>
        <taxon>Neoteleostei</taxon>
        <taxon>Acanthomorphata</taxon>
        <taxon>Eupercaria</taxon>
        <taxon>Perciformes</taxon>
        <taxon>Cottioidei</taxon>
        <taxon>Cottales</taxon>
        <taxon>Liparidae</taxon>
        <taxon>Liparis</taxon>
    </lineage>
</organism>
<protein>
    <submittedName>
        <fullName evidence="2">Uncharacterized protein</fullName>
    </submittedName>
</protein>
<dbReference type="EMBL" id="SRLO01001100">
    <property type="protein sequence ID" value="TNN41540.1"/>
    <property type="molecule type" value="Genomic_DNA"/>
</dbReference>
<evidence type="ECO:0000313" key="2">
    <source>
        <dbReference type="EMBL" id="TNN41540.1"/>
    </source>
</evidence>
<dbReference type="AlphaFoldDB" id="A0A4Z2FKW4"/>
<name>A0A4Z2FKW4_9TELE</name>
<evidence type="ECO:0000313" key="3">
    <source>
        <dbReference type="Proteomes" id="UP000314294"/>
    </source>
</evidence>
<reference evidence="2 3" key="1">
    <citation type="submission" date="2019-03" db="EMBL/GenBank/DDBJ databases">
        <title>First draft genome of Liparis tanakae, snailfish: a comprehensive survey of snailfish specific genes.</title>
        <authorList>
            <person name="Kim W."/>
            <person name="Song I."/>
            <person name="Jeong J.-H."/>
            <person name="Kim D."/>
            <person name="Kim S."/>
            <person name="Ryu S."/>
            <person name="Song J.Y."/>
            <person name="Lee S.K."/>
        </authorList>
    </citation>
    <scope>NUCLEOTIDE SEQUENCE [LARGE SCALE GENOMIC DNA]</scope>
    <source>
        <tissue evidence="2">Muscle</tissue>
    </source>
</reference>
<keyword evidence="3" id="KW-1185">Reference proteome</keyword>
<proteinExistence type="predicted"/>
<feature type="region of interest" description="Disordered" evidence="1">
    <location>
        <begin position="1"/>
        <end position="20"/>
    </location>
</feature>
<accession>A0A4Z2FKW4</accession>
<comment type="caution">
    <text evidence="2">The sequence shown here is derived from an EMBL/GenBank/DDBJ whole genome shotgun (WGS) entry which is preliminary data.</text>
</comment>
<gene>
    <name evidence="2" type="ORF">EYF80_048300</name>
</gene>